<dbReference type="InterPro" id="IPR008752">
    <property type="entry name" value="Peptidase_M11"/>
</dbReference>
<evidence type="ECO:0000313" key="3">
    <source>
        <dbReference type="Proteomes" id="UP000485058"/>
    </source>
</evidence>
<sequence length="245" mass="26245">MGLAHASSPTDVYGDASCPMGNAWAGPRCYAAPHQWQLGWSQPLLEVTSANLPPSSWLTVQLPGLALQQTSVVRVLPTWNAGATTPAYFIAYRPALGHDSGLSANGYGLGNMVHIHTYDWPAVPAAIEWRPTLLRSLASPGAIWSDVWTSNLRVRLISLSPDQTTASVGICRYTVSYETGDDCFDGLDNDCNGLTDDQDPNCRPGAQPISPSCNNNLICEPQWGETPLTCLGDCPSYCGDGFCSP</sequence>
<feature type="non-terminal residue" evidence="2">
    <location>
        <position position="245"/>
    </location>
</feature>
<protein>
    <submittedName>
        <fullName evidence="2">Peptidase_M11 domain-containing protein</fullName>
    </submittedName>
</protein>
<evidence type="ECO:0000313" key="2">
    <source>
        <dbReference type="EMBL" id="GFH30779.1"/>
    </source>
</evidence>
<dbReference type="AlphaFoldDB" id="A0A6A0AD38"/>
<proteinExistence type="predicted"/>
<evidence type="ECO:0000259" key="1">
    <source>
        <dbReference type="Pfam" id="PF05548"/>
    </source>
</evidence>
<dbReference type="Proteomes" id="UP000485058">
    <property type="component" value="Unassembled WGS sequence"/>
</dbReference>
<keyword evidence="3" id="KW-1185">Reference proteome</keyword>
<dbReference type="EMBL" id="BLLF01005143">
    <property type="protein sequence ID" value="GFH30779.1"/>
    <property type="molecule type" value="Genomic_DNA"/>
</dbReference>
<gene>
    <name evidence="2" type="ORF">HaLaN_29698</name>
</gene>
<organism evidence="2 3">
    <name type="scientific">Haematococcus lacustris</name>
    <name type="common">Green alga</name>
    <name type="synonym">Haematococcus pluvialis</name>
    <dbReference type="NCBI Taxonomy" id="44745"/>
    <lineage>
        <taxon>Eukaryota</taxon>
        <taxon>Viridiplantae</taxon>
        <taxon>Chlorophyta</taxon>
        <taxon>core chlorophytes</taxon>
        <taxon>Chlorophyceae</taxon>
        <taxon>CS clade</taxon>
        <taxon>Chlamydomonadales</taxon>
        <taxon>Haematococcaceae</taxon>
        <taxon>Haematococcus</taxon>
    </lineage>
</organism>
<dbReference type="Pfam" id="PF05548">
    <property type="entry name" value="Peptidase_M11"/>
    <property type="match status" value="1"/>
</dbReference>
<feature type="domain" description="Peptidase M11 gametolysin" evidence="1">
    <location>
        <begin position="2"/>
        <end position="119"/>
    </location>
</feature>
<feature type="non-terminal residue" evidence="2">
    <location>
        <position position="1"/>
    </location>
</feature>
<comment type="caution">
    <text evidence="2">The sequence shown here is derived from an EMBL/GenBank/DDBJ whole genome shotgun (WGS) entry which is preliminary data.</text>
</comment>
<reference evidence="2 3" key="1">
    <citation type="submission" date="2020-02" db="EMBL/GenBank/DDBJ databases">
        <title>Draft genome sequence of Haematococcus lacustris strain NIES-144.</title>
        <authorList>
            <person name="Morimoto D."/>
            <person name="Nakagawa S."/>
            <person name="Yoshida T."/>
            <person name="Sawayama S."/>
        </authorList>
    </citation>
    <scope>NUCLEOTIDE SEQUENCE [LARGE SCALE GENOMIC DNA]</scope>
    <source>
        <strain evidence="2 3">NIES-144</strain>
    </source>
</reference>
<name>A0A6A0AD38_HAELA</name>
<accession>A0A6A0AD38</accession>